<gene>
    <name evidence="1" type="ORF">RPERSI_LOCUS16024</name>
</gene>
<proteinExistence type="predicted"/>
<evidence type="ECO:0000313" key="2">
    <source>
        <dbReference type="Proteomes" id="UP000789920"/>
    </source>
</evidence>
<organism evidence="1 2">
    <name type="scientific">Racocetra persica</name>
    <dbReference type="NCBI Taxonomy" id="160502"/>
    <lineage>
        <taxon>Eukaryota</taxon>
        <taxon>Fungi</taxon>
        <taxon>Fungi incertae sedis</taxon>
        <taxon>Mucoromycota</taxon>
        <taxon>Glomeromycotina</taxon>
        <taxon>Glomeromycetes</taxon>
        <taxon>Diversisporales</taxon>
        <taxon>Gigasporaceae</taxon>
        <taxon>Racocetra</taxon>
    </lineage>
</organism>
<feature type="non-terminal residue" evidence="1">
    <location>
        <position position="108"/>
    </location>
</feature>
<dbReference type="EMBL" id="CAJVQC010039171">
    <property type="protein sequence ID" value="CAG8767869.1"/>
    <property type="molecule type" value="Genomic_DNA"/>
</dbReference>
<name>A0ACA9QXG8_9GLOM</name>
<evidence type="ECO:0000313" key="1">
    <source>
        <dbReference type="EMBL" id="CAG8767869.1"/>
    </source>
</evidence>
<dbReference type="Proteomes" id="UP000789920">
    <property type="component" value="Unassembled WGS sequence"/>
</dbReference>
<protein>
    <submittedName>
        <fullName evidence="1">3926_t:CDS:1</fullName>
    </submittedName>
</protein>
<reference evidence="1" key="1">
    <citation type="submission" date="2021-06" db="EMBL/GenBank/DDBJ databases">
        <authorList>
            <person name="Kallberg Y."/>
            <person name="Tangrot J."/>
            <person name="Rosling A."/>
        </authorList>
    </citation>
    <scope>NUCLEOTIDE SEQUENCE</scope>
    <source>
        <strain evidence="1">MA461A</strain>
    </source>
</reference>
<accession>A0ACA9QXG8</accession>
<comment type="caution">
    <text evidence="1">The sequence shown here is derived from an EMBL/GenBank/DDBJ whole genome shotgun (WGS) entry which is preliminary data.</text>
</comment>
<keyword evidence="2" id="KW-1185">Reference proteome</keyword>
<sequence>MLSIKSLATVLFITAILFNIVNGADPNRMLQLVNAERKKVNSPDLTLDNRLNKAAQNHADYMANVKKLTHDEPSGDPGARMKTQGYNWSAYGENIAQGQKNEEEAMKS</sequence>